<keyword evidence="5" id="KW-0645">Protease</keyword>
<evidence type="ECO:0000256" key="11">
    <source>
        <dbReference type="ARBA" id="ARBA00023145"/>
    </source>
</evidence>
<keyword evidence="11" id="KW-0865">Zymogen</keyword>
<evidence type="ECO:0000256" key="1">
    <source>
        <dbReference type="ARBA" id="ARBA00001947"/>
    </source>
</evidence>
<feature type="signal peptide" evidence="12">
    <location>
        <begin position="1"/>
        <end position="22"/>
    </location>
</feature>
<keyword evidence="7 12" id="KW-0732">Signal</keyword>
<protein>
    <submittedName>
        <fullName evidence="15">T9SS-dependent M36 family metallopeptidase</fullName>
    </submittedName>
</protein>
<keyword evidence="8" id="KW-0378">Hydrolase</keyword>
<dbReference type="RefSeq" id="WP_379046780.1">
    <property type="nucleotide sequence ID" value="NZ_JBHULZ010000041.1"/>
</dbReference>
<evidence type="ECO:0000256" key="10">
    <source>
        <dbReference type="ARBA" id="ARBA00023049"/>
    </source>
</evidence>
<evidence type="ECO:0000256" key="7">
    <source>
        <dbReference type="ARBA" id="ARBA00022729"/>
    </source>
</evidence>
<accession>A0ABW5SDV9</accession>
<evidence type="ECO:0000313" key="15">
    <source>
        <dbReference type="EMBL" id="MFD2697976.1"/>
    </source>
</evidence>
<dbReference type="Gene3D" id="3.10.170.10">
    <property type="match status" value="1"/>
</dbReference>
<sequence length="872" mass="95229">MKNHLFYLFLFSFLWLTPSAEAQNQEFLPQIKAYLGQNSSLSPQDMQQLVVRDSHFATSTQAQMLYVDQYYKGIPLQQAVGSFAIKNNKIVAANHRFIEQLAQQISSSQANLSPIEAVNQAAAYLKLEGTAAEIIEQDPQKNTYLIAQNGLSKKEIPVKLVYQSTEAGYRMAYNLRIFTLDDMHWWSVNIDAATGAILHVNDYLLHCQFEEVPHTHEKTDATPSNFTLENQQQSLVGNAAYRVFPMPIESPSYGNRVLVNQPADAVASPFGWHDIDGTSGNEFTSTRGNNVFAADSRDGNFGNSPDGGSNLVFDFPLNLNQDPKGYLDASVTNLFYWSNLAHDVWYQYGFDEASGNFQRYNYTNQGLANDEVYARGQFNADAGPGNNAFFGTLEDGNAASMSMFTWGAPGDPNLLQIASPNNLAGAYTAKAASFGPSITSTGVSGNLVLAEDATPDIYNACEPFINTNALNNQIAVIRRGNCNFTSKVLQAQNAGAVGVIVVNNVNGPTINMGGNPSATITIPSIMIDLNTGSNLISNLENGVSIQGSIKNDGPYQKDGSLDGGIIAHEYGHGISIRLTGGAGTADCLYPCEITNPDGSCFQATEQMGEGWSDYVALMMTLKASDTRTDARGIATYVVNQQPGGTGIRPFAYSTDFSINPATYDLTNNPNLSAPHGVGFVWATMLWEMTWDFIDLYGFDPDIYNGTGGNNMAMQLVIDALKLQPCNPGFIDGRDAILQADMILNNGANQCLIWDAFARRGLGFSADQGNSLDRSDQLEAFDLPTTCTMGTTTPQQNLFQVYPNPTEGLLQLRQHQPEAFKVQVFDVKGRLLLKQEFNAQQQTQVNLSSLNTGVYILQINTANQQQVEKLIIN</sequence>
<comment type="caution">
    <text evidence="15">The sequence shown here is derived from an EMBL/GenBank/DDBJ whole genome shotgun (WGS) entry which is preliminary data.</text>
</comment>
<comment type="subcellular location">
    <subcellularLocation>
        <location evidence="2">Secreted</location>
    </subcellularLocation>
</comment>
<name>A0ABW5SDV9_9FLAO</name>
<dbReference type="CDD" id="cd04818">
    <property type="entry name" value="PA_subtilisin_1"/>
    <property type="match status" value="1"/>
</dbReference>
<dbReference type="SUPFAM" id="SSF52025">
    <property type="entry name" value="PA domain"/>
    <property type="match status" value="1"/>
</dbReference>
<dbReference type="InterPro" id="IPR027268">
    <property type="entry name" value="Peptidase_M4/M1_CTD_sf"/>
</dbReference>
<gene>
    <name evidence="15" type="ORF">ACFSQ0_08235</name>
</gene>
<keyword evidence="9" id="KW-0862">Zinc</keyword>
<keyword evidence="16" id="KW-1185">Reference proteome</keyword>
<organism evidence="15 16">
    <name type="scientific">Mesonia sediminis</name>
    <dbReference type="NCBI Taxonomy" id="1703946"/>
    <lineage>
        <taxon>Bacteria</taxon>
        <taxon>Pseudomonadati</taxon>
        <taxon>Bacteroidota</taxon>
        <taxon>Flavobacteriia</taxon>
        <taxon>Flavobacteriales</taxon>
        <taxon>Flavobacteriaceae</taxon>
        <taxon>Mesonia</taxon>
    </lineage>
</organism>
<dbReference type="NCBIfam" id="TIGR04183">
    <property type="entry name" value="Por_Secre_tail"/>
    <property type="match status" value="1"/>
</dbReference>
<comment type="similarity">
    <text evidence="3">Belongs to the peptidase M36 family.</text>
</comment>
<evidence type="ECO:0000259" key="14">
    <source>
        <dbReference type="Pfam" id="PF18962"/>
    </source>
</evidence>
<evidence type="ECO:0000313" key="16">
    <source>
        <dbReference type="Proteomes" id="UP001597357"/>
    </source>
</evidence>
<dbReference type="InterPro" id="IPR046450">
    <property type="entry name" value="PA_dom_sf"/>
</dbReference>
<evidence type="ECO:0000256" key="5">
    <source>
        <dbReference type="ARBA" id="ARBA00022670"/>
    </source>
</evidence>
<evidence type="ECO:0000256" key="3">
    <source>
        <dbReference type="ARBA" id="ARBA00006006"/>
    </source>
</evidence>
<reference evidence="16" key="1">
    <citation type="journal article" date="2019" name="Int. J. Syst. Evol. Microbiol.">
        <title>The Global Catalogue of Microorganisms (GCM) 10K type strain sequencing project: providing services to taxonomists for standard genome sequencing and annotation.</title>
        <authorList>
            <consortium name="The Broad Institute Genomics Platform"/>
            <consortium name="The Broad Institute Genome Sequencing Center for Infectious Disease"/>
            <person name="Wu L."/>
            <person name="Ma J."/>
        </authorList>
    </citation>
    <scope>NUCLEOTIDE SEQUENCE [LARGE SCALE GENOMIC DNA]</scope>
    <source>
        <strain evidence="16">KCTC 42255</strain>
    </source>
</reference>
<evidence type="ECO:0000256" key="6">
    <source>
        <dbReference type="ARBA" id="ARBA00022723"/>
    </source>
</evidence>
<keyword evidence="4" id="KW-0964">Secreted</keyword>
<dbReference type="InterPro" id="IPR003137">
    <property type="entry name" value="PA_domain"/>
</dbReference>
<keyword evidence="10" id="KW-0482">Metalloprotease</keyword>
<dbReference type="InterPro" id="IPR026444">
    <property type="entry name" value="Secre_tail"/>
</dbReference>
<dbReference type="PANTHER" id="PTHR33478">
    <property type="entry name" value="EXTRACELLULAR METALLOPROTEINASE MEP"/>
    <property type="match status" value="1"/>
</dbReference>
<evidence type="ECO:0000256" key="9">
    <source>
        <dbReference type="ARBA" id="ARBA00022833"/>
    </source>
</evidence>
<dbReference type="CDD" id="cd09596">
    <property type="entry name" value="M36"/>
    <property type="match status" value="1"/>
</dbReference>
<evidence type="ECO:0000256" key="12">
    <source>
        <dbReference type="SAM" id="SignalP"/>
    </source>
</evidence>
<evidence type="ECO:0000256" key="2">
    <source>
        <dbReference type="ARBA" id="ARBA00004613"/>
    </source>
</evidence>
<dbReference type="Gene3D" id="3.50.30.30">
    <property type="match status" value="1"/>
</dbReference>
<dbReference type="SUPFAM" id="SSF55486">
    <property type="entry name" value="Metalloproteases ('zincins'), catalytic domain"/>
    <property type="match status" value="1"/>
</dbReference>
<evidence type="ECO:0000259" key="13">
    <source>
        <dbReference type="Pfam" id="PF02225"/>
    </source>
</evidence>
<evidence type="ECO:0000256" key="4">
    <source>
        <dbReference type="ARBA" id="ARBA00022525"/>
    </source>
</evidence>
<dbReference type="Proteomes" id="UP001597357">
    <property type="component" value="Unassembled WGS sequence"/>
</dbReference>
<dbReference type="PANTHER" id="PTHR33478:SF1">
    <property type="entry name" value="EXTRACELLULAR METALLOPROTEINASE MEP"/>
    <property type="match status" value="1"/>
</dbReference>
<feature type="domain" description="Secretion system C-terminal sorting" evidence="14">
    <location>
        <begin position="800"/>
        <end position="871"/>
    </location>
</feature>
<keyword evidence="6" id="KW-0479">Metal-binding</keyword>
<dbReference type="EMBL" id="JBHULZ010000041">
    <property type="protein sequence ID" value="MFD2697976.1"/>
    <property type="molecule type" value="Genomic_DNA"/>
</dbReference>
<feature type="domain" description="PA" evidence="13">
    <location>
        <begin position="443"/>
        <end position="535"/>
    </location>
</feature>
<dbReference type="Gene3D" id="1.10.390.10">
    <property type="entry name" value="Neutral Protease Domain 2"/>
    <property type="match status" value="1"/>
</dbReference>
<proteinExistence type="inferred from homology"/>
<feature type="chain" id="PRO_5046047944" evidence="12">
    <location>
        <begin position="23"/>
        <end position="872"/>
    </location>
</feature>
<dbReference type="InterPro" id="IPR050371">
    <property type="entry name" value="Fungal_virulence_M36"/>
</dbReference>
<evidence type="ECO:0000256" key="8">
    <source>
        <dbReference type="ARBA" id="ARBA00022801"/>
    </source>
</evidence>
<dbReference type="Pfam" id="PF02225">
    <property type="entry name" value="PA"/>
    <property type="match status" value="1"/>
</dbReference>
<dbReference type="Pfam" id="PF02128">
    <property type="entry name" value="Peptidase_M36"/>
    <property type="match status" value="1"/>
</dbReference>
<dbReference type="Pfam" id="PF18962">
    <property type="entry name" value="Por_Secre_tail"/>
    <property type="match status" value="1"/>
</dbReference>
<dbReference type="NCBIfam" id="NF038113">
    <property type="entry name" value="T9SSA_dep_M36"/>
    <property type="match status" value="1"/>
</dbReference>
<dbReference type="InterPro" id="IPR001842">
    <property type="entry name" value="Peptidase_M36"/>
</dbReference>
<comment type="cofactor">
    <cofactor evidence="1">
        <name>Zn(2+)</name>
        <dbReference type="ChEBI" id="CHEBI:29105"/>
    </cofactor>
</comment>